<evidence type="ECO:0000313" key="3">
    <source>
        <dbReference type="EMBL" id="MCA9754277.1"/>
    </source>
</evidence>
<dbReference type="Pfam" id="PF01969">
    <property type="entry name" value="Ni_insertion"/>
    <property type="match status" value="1"/>
</dbReference>
<dbReference type="AlphaFoldDB" id="A0A956N7X9"/>
<reference evidence="3" key="1">
    <citation type="submission" date="2020-04" db="EMBL/GenBank/DDBJ databases">
        <authorList>
            <person name="Zhang T."/>
        </authorList>
    </citation>
    <scope>NUCLEOTIDE SEQUENCE</scope>
    <source>
        <strain evidence="3">HKST-UBA02</strain>
    </source>
</reference>
<accession>A0A956N7X9</accession>
<evidence type="ECO:0000256" key="2">
    <source>
        <dbReference type="HAMAP-Rule" id="MF_01074"/>
    </source>
</evidence>
<dbReference type="GO" id="GO:0016829">
    <property type="term" value="F:lyase activity"/>
    <property type="evidence" value="ECO:0007669"/>
    <property type="project" value="UniProtKB-UniRule"/>
</dbReference>
<dbReference type="Proteomes" id="UP000739538">
    <property type="component" value="Unassembled WGS sequence"/>
</dbReference>
<proteinExistence type="inferred from homology"/>
<organism evidence="3 4">
    <name type="scientific">Eiseniibacteriota bacterium</name>
    <dbReference type="NCBI Taxonomy" id="2212470"/>
    <lineage>
        <taxon>Bacteria</taxon>
        <taxon>Candidatus Eiseniibacteriota</taxon>
    </lineage>
</organism>
<evidence type="ECO:0000256" key="1">
    <source>
        <dbReference type="ARBA" id="ARBA00022596"/>
    </source>
</evidence>
<comment type="similarity">
    <text evidence="2">Belongs to the LarC family.</text>
</comment>
<name>A0A956N7X9_UNCEI</name>
<sequence>MRVAHWELWTGIAGDMWIGACLDAGWPEERLLALPGRLGLPGVTIEVESRKHSGFVGRGIRVTSGEHHPHRGLSDIRRILEGAELEDEVRSRSLDVFVRLAEAEARVHGIGVDRVHFHEVGALDAIVDVVGAVQALEDLGVESATATSIPVSGGLVTAAHGTMPVPAPATAFLLEGWPVRPAAGDGEWVTPTGAALLAVLARPAESLPSLRVEAVGLGAGTKSHPHLPNLVRLWIGDRITAPHAVTPPDVDGAAHVVSILETQVDDMTGEEIGTLADRLRAEGALDVVLEPLQMKKGRPGVRILVVTRPESAARLASQILASSSTLGVRRREEVRYERTRGSGHVSTPWGDVRLKWVGSPEDPEPDFEHDDLVRISLERGVPPRQVERDLVRHLGSMPRAGARPDV</sequence>
<comment type="caution">
    <text evidence="3">The sequence shown here is derived from an EMBL/GenBank/DDBJ whole genome shotgun (WGS) entry which is preliminary data.</text>
</comment>
<dbReference type="InterPro" id="IPR002822">
    <property type="entry name" value="Ni_insertion"/>
</dbReference>
<dbReference type="HAMAP" id="MF_01074">
    <property type="entry name" value="LarC"/>
    <property type="match status" value="1"/>
</dbReference>
<keyword evidence="2" id="KW-0456">Lyase</keyword>
<gene>
    <name evidence="3" type="primary">larC</name>
    <name evidence="3" type="ORF">KDA27_00635</name>
</gene>
<dbReference type="EMBL" id="JAGQHS010000002">
    <property type="protein sequence ID" value="MCA9754277.1"/>
    <property type="molecule type" value="Genomic_DNA"/>
</dbReference>
<reference evidence="3" key="2">
    <citation type="journal article" date="2021" name="Microbiome">
        <title>Successional dynamics and alternative stable states in a saline activated sludge microbial community over 9 years.</title>
        <authorList>
            <person name="Wang Y."/>
            <person name="Ye J."/>
            <person name="Ju F."/>
            <person name="Liu L."/>
            <person name="Boyd J.A."/>
            <person name="Deng Y."/>
            <person name="Parks D.H."/>
            <person name="Jiang X."/>
            <person name="Yin X."/>
            <person name="Woodcroft B.J."/>
            <person name="Tyson G.W."/>
            <person name="Hugenholtz P."/>
            <person name="Polz M.F."/>
            <person name="Zhang T."/>
        </authorList>
    </citation>
    <scope>NUCLEOTIDE SEQUENCE</scope>
    <source>
        <strain evidence="3">HKST-UBA02</strain>
    </source>
</reference>
<dbReference type="Gene3D" id="3.30.70.1380">
    <property type="entry name" value="Transcriptional regulatory protein pf0864 domain like"/>
    <property type="match status" value="1"/>
</dbReference>
<dbReference type="PANTHER" id="PTHR36566:SF1">
    <property type="entry name" value="PYRIDINIUM-3,5-BISTHIOCARBOXYLIC ACID MONONUCLEOTIDE NICKEL INSERTION PROTEIN"/>
    <property type="match status" value="1"/>
</dbReference>
<dbReference type="NCBIfam" id="TIGR00299">
    <property type="entry name" value="nickel pincer cofactor biosynthesis protein LarC"/>
    <property type="match status" value="1"/>
</dbReference>
<evidence type="ECO:0000313" key="4">
    <source>
        <dbReference type="Proteomes" id="UP000739538"/>
    </source>
</evidence>
<protein>
    <recommendedName>
        <fullName evidence="2">Putative nickel insertion protein</fullName>
    </recommendedName>
</protein>
<dbReference type="GO" id="GO:0016151">
    <property type="term" value="F:nickel cation binding"/>
    <property type="evidence" value="ECO:0007669"/>
    <property type="project" value="UniProtKB-UniRule"/>
</dbReference>
<keyword evidence="1 2" id="KW-0533">Nickel</keyword>
<dbReference type="PANTHER" id="PTHR36566">
    <property type="entry name" value="NICKEL INSERTION PROTEIN-RELATED"/>
    <property type="match status" value="1"/>
</dbReference>